<organism evidence="1 2">
    <name type="scientific">Paenibacillus lignilyticus</name>
    <dbReference type="NCBI Taxonomy" id="1172615"/>
    <lineage>
        <taxon>Bacteria</taxon>
        <taxon>Bacillati</taxon>
        <taxon>Bacillota</taxon>
        <taxon>Bacilli</taxon>
        <taxon>Bacillales</taxon>
        <taxon>Paenibacillaceae</taxon>
        <taxon>Paenibacillus</taxon>
    </lineage>
</organism>
<reference evidence="1 2" key="1">
    <citation type="submission" date="2021-04" db="EMBL/GenBank/DDBJ databases">
        <title>Paenibacillus sp. DLE-14 whole genome sequence.</title>
        <authorList>
            <person name="Ham Y.J."/>
        </authorList>
    </citation>
    <scope>NUCLEOTIDE SEQUENCE [LARGE SCALE GENOMIC DNA]</scope>
    <source>
        <strain evidence="1 2">DLE-14</strain>
    </source>
</reference>
<dbReference type="EMBL" id="JAGKSP010000005">
    <property type="protein sequence ID" value="MBP3963933.1"/>
    <property type="molecule type" value="Genomic_DNA"/>
</dbReference>
<keyword evidence="2" id="KW-1185">Reference proteome</keyword>
<dbReference type="Proteomes" id="UP000673394">
    <property type="component" value="Unassembled WGS sequence"/>
</dbReference>
<name>A0ABS5CDD1_9BACL</name>
<evidence type="ECO:0000313" key="1">
    <source>
        <dbReference type="EMBL" id="MBP3963933.1"/>
    </source>
</evidence>
<gene>
    <name evidence="1" type="ORF">I8J30_14545</name>
</gene>
<dbReference type="Pfam" id="PF14375">
    <property type="entry name" value="Cys_rich_CWC"/>
    <property type="match status" value="1"/>
</dbReference>
<evidence type="ECO:0000313" key="2">
    <source>
        <dbReference type="Proteomes" id="UP000673394"/>
    </source>
</evidence>
<comment type="caution">
    <text evidence="1">The sequence shown here is derived from an EMBL/GenBank/DDBJ whole genome shotgun (WGS) entry which is preliminary data.</text>
</comment>
<proteinExistence type="predicted"/>
<dbReference type="RefSeq" id="WP_210659266.1">
    <property type="nucleotide sequence ID" value="NZ_JAGKSP010000005.1"/>
</dbReference>
<dbReference type="InterPro" id="IPR032720">
    <property type="entry name" value="Cys_rich_CWC"/>
</dbReference>
<sequence>MQAKACPLCHKRNNCEGNHSCWCSNEVFPEGIFELVPAEQLNQSCICMDCLNKFKRGNANSVQ</sequence>
<accession>A0ABS5CDD1</accession>
<protein>
    <submittedName>
        <fullName evidence="1">Cysteine-rich CWC family protein</fullName>
    </submittedName>
</protein>